<reference evidence="2 3" key="1">
    <citation type="submission" date="2020-08" db="EMBL/GenBank/DDBJ databases">
        <title>Sequencing the genomes of 1000 actinobacteria strains.</title>
        <authorList>
            <person name="Klenk H.-P."/>
        </authorList>
    </citation>
    <scope>NUCLEOTIDE SEQUENCE [LARGE SCALE GENOMIC DNA]</scope>
    <source>
        <strain evidence="2 3">DSM 45823</strain>
    </source>
</reference>
<dbReference type="Proteomes" id="UP000539313">
    <property type="component" value="Unassembled WGS sequence"/>
</dbReference>
<sequence>MLRGLANVSYWAEDVEAAMRWYADVLGVEPYFRRSGPDGRAAYAEFRLGDHQDEMGIVDRRYAPGGTSEPGGAVVYWHVDDVRGAYERLLSKGAKEYEPPTERGDSGFVTASVVDPFGNVLGVMYNPHYVDVVDRIPPFELPPIEHDAD</sequence>
<dbReference type="GO" id="GO:0016829">
    <property type="term" value="F:lyase activity"/>
    <property type="evidence" value="ECO:0007669"/>
    <property type="project" value="UniProtKB-KW"/>
</dbReference>
<organism evidence="2 3">
    <name type="scientific">Thermomonospora cellulosilytica</name>
    <dbReference type="NCBI Taxonomy" id="1411118"/>
    <lineage>
        <taxon>Bacteria</taxon>
        <taxon>Bacillati</taxon>
        <taxon>Actinomycetota</taxon>
        <taxon>Actinomycetes</taxon>
        <taxon>Streptosporangiales</taxon>
        <taxon>Thermomonosporaceae</taxon>
        <taxon>Thermomonospora</taxon>
    </lineage>
</organism>
<dbReference type="EMBL" id="JACJII010000001">
    <property type="protein sequence ID" value="MBA9002359.1"/>
    <property type="molecule type" value="Genomic_DNA"/>
</dbReference>
<dbReference type="InterPro" id="IPR004360">
    <property type="entry name" value="Glyas_Fos-R_dOase_dom"/>
</dbReference>
<feature type="domain" description="VOC" evidence="1">
    <location>
        <begin position="4"/>
        <end position="126"/>
    </location>
</feature>
<dbReference type="InterPro" id="IPR037523">
    <property type="entry name" value="VOC_core"/>
</dbReference>
<dbReference type="SUPFAM" id="SSF54593">
    <property type="entry name" value="Glyoxalase/Bleomycin resistance protein/Dihydroxybiphenyl dioxygenase"/>
    <property type="match status" value="1"/>
</dbReference>
<evidence type="ECO:0000259" key="1">
    <source>
        <dbReference type="PROSITE" id="PS51819"/>
    </source>
</evidence>
<protein>
    <submittedName>
        <fullName evidence="2">Putative enzyme related to lactoylglutathione lyase</fullName>
    </submittedName>
</protein>
<keyword evidence="2" id="KW-0456">Lyase</keyword>
<name>A0A7W3MUZ0_9ACTN</name>
<evidence type="ECO:0000313" key="2">
    <source>
        <dbReference type="EMBL" id="MBA9002359.1"/>
    </source>
</evidence>
<accession>A0A7W3MUZ0</accession>
<dbReference type="AlphaFoldDB" id="A0A7W3MUZ0"/>
<dbReference type="InterPro" id="IPR029068">
    <property type="entry name" value="Glyas_Bleomycin-R_OHBP_Dase"/>
</dbReference>
<dbReference type="Pfam" id="PF00903">
    <property type="entry name" value="Glyoxalase"/>
    <property type="match status" value="1"/>
</dbReference>
<proteinExistence type="predicted"/>
<dbReference type="PROSITE" id="PS51819">
    <property type="entry name" value="VOC"/>
    <property type="match status" value="1"/>
</dbReference>
<keyword evidence="3" id="KW-1185">Reference proteome</keyword>
<gene>
    <name evidence="2" type="ORF">HNR21_001241</name>
</gene>
<evidence type="ECO:0000313" key="3">
    <source>
        <dbReference type="Proteomes" id="UP000539313"/>
    </source>
</evidence>
<dbReference type="RefSeq" id="WP_182704416.1">
    <property type="nucleotide sequence ID" value="NZ_JACJII010000001.1"/>
</dbReference>
<dbReference type="Gene3D" id="3.10.180.10">
    <property type="entry name" value="2,3-Dihydroxybiphenyl 1,2-Dioxygenase, domain 1"/>
    <property type="match status" value="1"/>
</dbReference>
<comment type="caution">
    <text evidence="2">The sequence shown here is derived from an EMBL/GenBank/DDBJ whole genome shotgun (WGS) entry which is preliminary data.</text>
</comment>